<dbReference type="GO" id="GO:0005096">
    <property type="term" value="F:GTPase activator activity"/>
    <property type="evidence" value="ECO:0007669"/>
    <property type="project" value="UniProtKB-KW"/>
</dbReference>
<dbReference type="InterPro" id="IPR000198">
    <property type="entry name" value="RhoGAP_dom"/>
</dbReference>
<feature type="compositionally biased region" description="Basic and acidic residues" evidence="5">
    <location>
        <begin position="266"/>
        <end position="276"/>
    </location>
</feature>
<evidence type="ECO:0000256" key="3">
    <source>
        <dbReference type="ARBA" id="ARBA00022490"/>
    </source>
</evidence>
<dbReference type="InterPro" id="IPR011993">
    <property type="entry name" value="PH-like_dom_sf"/>
</dbReference>
<dbReference type="Pfam" id="PF00788">
    <property type="entry name" value="RA"/>
    <property type="match status" value="1"/>
</dbReference>
<dbReference type="PROSITE" id="PS50238">
    <property type="entry name" value="RHOGAP"/>
    <property type="match status" value="1"/>
</dbReference>
<feature type="compositionally biased region" description="Polar residues" evidence="5">
    <location>
        <begin position="523"/>
        <end position="536"/>
    </location>
</feature>
<evidence type="ECO:0000313" key="9">
    <source>
        <dbReference type="EMBL" id="EFN88266.1"/>
    </source>
</evidence>
<feature type="compositionally biased region" description="Low complexity" evidence="5">
    <location>
        <begin position="39"/>
        <end position="50"/>
    </location>
</feature>
<dbReference type="GO" id="GO:0007165">
    <property type="term" value="P:signal transduction"/>
    <property type="evidence" value="ECO:0007669"/>
    <property type="project" value="InterPro"/>
</dbReference>
<feature type="domain" description="PH" evidence="6">
    <location>
        <begin position="606"/>
        <end position="711"/>
    </location>
</feature>
<dbReference type="InterPro" id="IPR001849">
    <property type="entry name" value="PH_domain"/>
</dbReference>
<feature type="region of interest" description="Disordered" evidence="5">
    <location>
        <begin position="420"/>
        <end position="447"/>
    </location>
</feature>
<dbReference type="InParanoid" id="E2B7Q3"/>
<feature type="domain" description="Rho-GAP" evidence="8">
    <location>
        <begin position="829"/>
        <end position="1015"/>
    </location>
</feature>
<dbReference type="Gene3D" id="1.10.555.10">
    <property type="entry name" value="Rho GTPase activation protein"/>
    <property type="match status" value="1"/>
</dbReference>
<accession>E2B7Q3</accession>
<feature type="region of interest" description="Disordered" evidence="5">
    <location>
        <begin position="242"/>
        <end position="277"/>
    </location>
</feature>
<proteinExistence type="predicted"/>
<dbReference type="Pfam" id="PF00620">
    <property type="entry name" value="RhoGAP"/>
    <property type="match status" value="1"/>
</dbReference>
<feature type="compositionally biased region" description="Pro residues" evidence="5">
    <location>
        <begin position="185"/>
        <end position="197"/>
    </location>
</feature>
<dbReference type="GO" id="GO:0005737">
    <property type="term" value="C:cytoplasm"/>
    <property type="evidence" value="ECO:0007669"/>
    <property type="project" value="UniProtKB-SubCell"/>
</dbReference>
<dbReference type="SMART" id="SM00314">
    <property type="entry name" value="RA"/>
    <property type="match status" value="1"/>
</dbReference>
<dbReference type="SMART" id="SM00233">
    <property type="entry name" value="PH"/>
    <property type="match status" value="3"/>
</dbReference>
<dbReference type="InterPro" id="IPR000159">
    <property type="entry name" value="RA_dom"/>
</dbReference>
<feature type="region of interest" description="Disordered" evidence="5">
    <location>
        <begin position="177"/>
        <end position="199"/>
    </location>
</feature>
<name>E2B7Q3_HARSA</name>
<keyword evidence="2" id="KW-0343">GTPase activation</keyword>
<dbReference type="SUPFAM" id="SSF50729">
    <property type="entry name" value="PH domain-like"/>
    <property type="match status" value="2"/>
</dbReference>
<dbReference type="EMBL" id="GL446201">
    <property type="protein sequence ID" value="EFN88266.1"/>
    <property type="molecule type" value="Genomic_DNA"/>
</dbReference>
<evidence type="ECO:0000256" key="5">
    <source>
        <dbReference type="SAM" id="MobiDB-lite"/>
    </source>
</evidence>
<evidence type="ECO:0000259" key="7">
    <source>
        <dbReference type="PROSITE" id="PS50200"/>
    </source>
</evidence>
<keyword evidence="10" id="KW-1185">Reference proteome</keyword>
<dbReference type="GO" id="GO:0048699">
    <property type="term" value="P:generation of neurons"/>
    <property type="evidence" value="ECO:0007669"/>
    <property type="project" value="UniProtKB-ARBA"/>
</dbReference>
<evidence type="ECO:0000256" key="4">
    <source>
        <dbReference type="ARBA" id="ARBA00022737"/>
    </source>
</evidence>
<feature type="domain" description="Ras-associating" evidence="7">
    <location>
        <begin position="1046"/>
        <end position="1140"/>
    </location>
</feature>
<dbReference type="SMART" id="SM00324">
    <property type="entry name" value="RhoGAP"/>
    <property type="match status" value="1"/>
</dbReference>
<gene>
    <name evidence="9" type="ORF">EAI_10550</name>
</gene>
<reference evidence="9 10" key="1">
    <citation type="journal article" date="2010" name="Science">
        <title>Genomic comparison of the ants Camponotus floridanus and Harpegnathos saltator.</title>
        <authorList>
            <person name="Bonasio R."/>
            <person name="Zhang G."/>
            <person name="Ye C."/>
            <person name="Mutti N.S."/>
            <person name="Fang X."/>
            <person name="Qin N."/>
            <person name="Donahue G."/>
            <person name="Yang P."/>
            <person name="Li Q."/>
            <person name="Li C."/>
            <person name="Zhang P."/>
            <person name="Huang Z."/>
            <person name="Berger S.L."/>
            <person name="Reinberg D."/>
            <person name="Wang J."/>
            <person name="Liebig J."/>
        </authorList>
    </citation>
    <scope>NUCLEOTIDE SEQUENCE [LARGE SCALE GENOMIC DNA]</scope>
    <source>
        <strain evidence="9 10">R22 G/1</strain>
    </source>
</reference>
<dbReference type="OrthoDB" id="29546at2759"/>
<dbReference type="PROSITE" id="PS50003">
    <property type="entry name" value="PH_DOMAIN"/>
    <property type="match status" value="1"/>
</dbReference>
<dbReference type="Gene3D" id="3.10.20.90">
    <property type="entry name" value="Phosphatidylinositol 3-kinase Catalytic Subunit, Chain A, domain 1"/>
    <property type="match status" value="1"/>
</dbReference>
<dbReference type="FunCoup" id="E2B7Q3">
    <property type="interactions" value="240"/>
</dbReference>
<dbReference type="Gene3D" id="2.30.29.30">
    <property type="entry name" value="Pleckstrin-homology domain (PH domain)/Phosphotyrosine-binding domain (PTB)"/>
    <property type="match status" value="1"/>
</dbReference>
<evidence type="ECO:0000259" key="6">
    <source>
        <dbReference type="PROSITE" id="PS50003"/>
    </source>
</evidence>
<evidence type="ECO:0000313" key="10">
    <source>
        <dbReference type="Proteomes" id="UP000008237"/>
    </source>
</evidence>
<comment type="subcellular location">
    <subcellularLocation>
        <location evidence="1">Cytoplasm</location>
    </subcellularLocation>
</comment>
<dbReference type="OMA" id="AWATQIT"/>
<dbReference type="STRING" id="610380.E2B7Q3"/>
<dbReference type="AlphaFoldDB" id="E2B7Q3"/>
<dbReference type="SUPFAM" id="SSF48350">
    <property type="entry name" value="GTPase activation domain, GAP"/>
    <property type="match status" value="1"/>
</dbReference>
<feature type="region of interest" description="Disordered" evidence="5">
    <location>
        <begin position="481"/>
        <end position="540"/>
    </location>
</feature>
<feature type="compositionally biased region" description="Pro residues" evidence="5">
    <location>
        <begin position="27"/>
        <end position="38"/>
    </location>
</feature>
<protein>
    <submittedName>
        <fullName evidence="9">Centaurin-delta-1</fullName>
    </submittedName>
</protein>
<dbReference type="PANTHER" id="PTHR45899">
    <property type="entry name" value="RHO GTPASE ACTIVATING PROTEIN AT 15B, ISOFORM C"/>
    <property type="match status" value="1"/>
</dbReference>
<dbReference type="PANTHER" id="PTHR45899:SF2">
    <property type="entry name" value="RHO GTPASE ACTIVATING PROTEIN AT 15B, ISOFORM C"/>
    <property type="match status" value="1"/>
</dbReference>
<feature type="region of interest" description="Disordered" evidence="5">
    <location>
        <begin position="1"/>
        <end position="83"/>
    </location>
</feature>
<sequence>MTHVTVEEVAGLHRGRRGTLTTDNRPIPAPRRIPPTLPPARSSSPTSESSQSEKSDDLRSIGINDSQRGGNHEFFRSLSTSSRQLKDEISEKMTVKGRAMISSTRNASIRLEKSVKNLLTRRLSSLNQDDVSQACAKKLKDPIEEDRCVSMPTNDIFSSISFYSPLSGNLRSVKNEEDLSCARHSPPPPVYPPPPLPDESIYDELQSVISGSSGRYDTLSSTVSDKVERDFPESFNLLSLARSQDSDDSDQSLNLSDVNVSLSQDNKSETSKRLSRSDSWTFYDATPSAKPETIDEVDKVSRVEEESVEKSCEKVSTIDRTSYASNESQASIQNSLYENLPPPKIDSWQTSVISPSDTRQQSSKSLLFEFDPFARTADENVYSNYENNDLMLLEALLATNDSPSRASSTMELREGIDIEEEHEDEELAHPGISSTPPEPPKRFDSLPKNEYDEVEGVEQPDKVISGKNPPLLPKLAHLVTKKQPAVPPRKPTLKNPADNPSLTSPKPAVSATTMASATTTPANNVEGNVTSSSSGSRVAEDHRRVGMIQKLRKLRQESTVHAIKPNVISFVKTGSKFLSRTREHISESAPRSPRMERPKINVPHNQVTHRGMVYRSGVGIERAKDLVVRAAVLIDQKLSFYTDKSMSTLKESVELETVHSIHLLQDVKTVDGETVHCIAISGEGRPSVHIFYAKGVSERRIWAQRILEATTPVFPTRYTAELTKAGWAYLKEGVTGTWFAAWLLLQQRTLIYTKSSDPTFAVNFEQVDLRKARCIVLRDQEGPINGCGFVPVVVVDAGGSGALHIATPAAREASAWRHALYQAATNCGPALEQQQITQDNVPVILDKCVNFIYAHGMMSEGIYRRSGSSSAVVKLLEAFRKDAWATQITRNSYTEHDVATVLRRFLRDLPDPLFPANIHDRLCLAAESTSEENRVATYRKLLSVLNPVTSATLRRILAHLHGLSQQSARNLMTVENLSAVWGPTLMHAGENSAEEWNRAETKVVGDLIRLYPKLYQLSSAELAKEAKMLEVLEKHHVSNNGPRAAPSGDLKIWIHILSPNEKCVNVTIGPQKTAFDVCRELAEKANLPAHELCLEECTLSGALERPLHHNERVLETVARWGYWESDDRKDNVLILKKDRLYKDIVLLVKPPMTISGELKFADTRTKNLKTYLFEFSQAKLCCYKDKVCSVKLHEWKIEDIIWYLGHEPKRNPQMGWSITFIMKNKKPTRCKDSPYFGNTLAGTSKDEQYRWLAAMLFGEYQMNLRPSAVNLMDP</sequence>
<dbReference type="PROSITE" id="PS50200">
    <property type="entry name" value="RA"/>
    <property type="match status" value="1"/>
</dbReference>
<dbReference type="GO" id="GO:0071944">
    <property type="term" value="C:cell periphery"/>
    <property type="evidence" value="ECO:0007669"/>
    <property type="project" value="UniProtKB-ARBA"/>
</dbReference>
<evidence type="ECO:0000256" key="2">
    <source>
        <dbReference type="ARBA" id="ARBA00022468"/>
    </source>
</evidence>
<dbReference type="InterPro" id="IPR008936">
    <property type="entry name" value="Rho_GTPase_activation_prot"/>
</dbReference>
<feature type="compositionally biased region" description="Low complexity" evidence="5">
    <location>
        <begin position="251"/>
        <end position="263"/>
    </location>
</feature>
<feature type="compositionally biased region" description="Low complexity" evidence="5">
    <location>
        <begin position="507"/>
        <end position="522"/>
    </location>
</feature>
<dbReference type="CDD" id="cd04385">
    <property type="entry name" value="RhoGAP_ARAP"/>
    <property type="match status" value="1"/>
</dbReference>
<organism evidence="10">
    <name type="scientific">Harpegnathos saltator</name>
    <name type="common">Jerdon's jumping ant</name>
    <dbReference type="NCBI Taxonomy" id="610380"/>
    <lineage>
        <taxon>Eukaryota</taxon>
        <taxon>Metazoa</taxon>
        <taxon>Ecdysozoa</taxon>
        <taxon>Arthropoda</taxon>
        <taxon>Hexapoda</taxon>
        <taxon>Insecta</taxon>
        <taxon>Pterygota</taxon>
        <taxon>Neoptera</taxon>
        <taxon>Endopterygota</taxon>
        <taxon>Hymenoptera</taxon>
        <taxon>Apocrita</taxon>
        <taxon>Aculeata</taxon>
        <taxon>Formicoidea</taxon>
        <taxon>Formicidae</taxon>
        <taxon>Ponerinae</taxon>
        <taxon>Ponerini</taxon>
        <taxon>Harpegnathos</taxon>
    </lineage>
</organism>
<dbReference type="InterPro" id="IPR029071">
    <property type="entry name" value="Ubiquitin-like_domsf"/>
</dbReference>
<evidence type="ECO:0000259" key="8">
    <source>
        <dbReference type="PROSITE" id="PS50238"/>
    </source>
</evidence>
<dbReference type="Proteomes" id="UP000008237">
    <property type="component" value="Unassembled WGS sequence"/>
</dbReference>
<dbReference type="CDD" id="cd17113">
    <property type="entry name" value="RA_ARAPs"/>
    <property type="match status" value="1"/>
</dbReference>
<evidence type="ECO:0000256" key="1">
    <source>
        <dbReference type="ARBA" id="ARBA00004496"/>
    </source>
</evidence>
<dbReference type="GO" id="GO:0005547">
    <property type="term" value="F:phosphatidylinositol-3,4,5-trisphosphate binding"/>
    <property type="evidence" value="ECO:0007669"/>
    <property type="project" value="InterPro"/>
</dbReference>
<dbReference type="InterPro" id="IPR052227">
    <property type="entry name" value="Arf-Rho-GAP_ANK-PH_domain"/>
</dbReference>
<keyword evidence="3" id="KW-0963">Cytoplasm</keyword>
<dbReference type="InterPro" id="IPR037858">
    <property type="entry name" value="RhoGAP_ARAP"/>
</dbReference>
<dbReference type="SUPFAM" id="SSF54236">
    <property type="entry name" value="Ubiquitin-like"/>
    <property type="match status" value="1"/>
</dbReference>
<keyword evidence="4" id="KW-0677">Repeat</keyword>